<dbReference type="Gene3D" id="3.30.70.3290">
    <property type="match status" value="1"/>
</dbReference>
<name>A0ABX2FG84_9PSEU</name>
<dbReference type="EMBL" id="JAAATY010000038">
    <property type="protein sequence ID" value="NRN70388.1"/>
    <property type="molecule type" value="Genomic_DNA"/>
</dbReference>
<dbReference type="InterPro" id="IPR016035">
    <property type="entry name" value="Acyl_Trfase/lysoPLipase"/>
</dbReference>
<dbReference type="Proteomes" id="UP000763557">
    <property type="component" value="Unassembled WGS sequence"/>
</dbReference>
<gene>
    <name evidence="4" type="ORF">GC106_76530</name>
</gene>
<dbReference type="Gene3D" id="3.40.366.10">
    <property type="entry name" value="Malonyl-Coenzyme A Acyl Carrier Protein, domain 2"/>
    <property type="match status" value="1"/>
</dbReference>
<dbReference type="PANTHER" id="PTHR43775:SF51">
    <property type="entry name" value="INACTIVE PHENOLPHTHIOCEROL SYNTHESIS POLYKETIDE SYNTHASE TYPE I PKS1-RELATED"/>
    <property type="match status" value="1"/>
</dbReference>
<dbReference type="InterPro" id="IPR014043">
    <property type="entry name" value="Acyl_transferase_dom"/>
</dbReference>
<evidence type="ECO:0000259" key="3">
    <source>
        <dbReference type="SMART" id="SM00827"/>
    </source>
</evidence>
<keyword evidence="1" id="KW-0808">Transferase</keyword>
<dbReference type="SUPFAM" id="SSF52151">
    <property type="entry name" value="FabD/lysophospholipase-like"/>
    <property type="match status" value="1"/>
</dbReference>
<keyword evidence="2" id="KW-0012">Acyltransferase</keyword>
<organism evidence="4 5">
    <name type="scientific">Kibdelosporangium persicum</name>
    <dbReference type="NCBI Taxonomy" id="2698649"/>
    <lineage>
        <taxon>Bacteria</taxon>
        <taxon>Bacillati</taxon>
        <taxon>Actinomycetota</taxon>
        <taxon>Actinomycetes</taxon>
        <taxon>Pseudonocardiales</taxon>
        <taxon>Pseudonocardiaceae</taxon>
        <taxon>Kibdelosporangium</taxon>
    </lineage>
</organism>
<dbReference type="InterPro" id="IPR001227">
    <property type="entry name" value="Ac_transferase_dom_sf"/>
</dbReference>
<sequence length="439" mass="47032">MTESLIRTATHAAELLVWSAATADALPMARQAVLARLEASPDSLPELARELRQGPHGAYRGALACADVESGVAALRRGRNLEGKHPAARRPVAFLLSGVGDQFPGMAADLYESEPVFRDAVDSCCAVLETEGCDLRELLVRPVQQPGSPGNDLRSMVRARQVPQGPLATTRLGQPGVFVVEYALAQLVRGWGVEPAAMIGYSLGEYVAACLAGVMSLPDALRLVWWRAQRIERLPPGGMLAVALPRDEIGPWLGADVDVAAVTSPFQTVVGGPVAAVTGLERRLADAGVACQRVGAHHGFHTRSMEPLGTELTEWVRANVRLAGPRIPYVSNVTGTWITDAEATDPAYWAQHLTRTVELMSGLGALWRDVDPVAIELGPGDGLSSYARHHPACDRIRLPRVQPGLAPATGLLTSLGRLWVAGLEIDWTRFTNDCPRSDS</sequence>
<evidence type="ECO:0000313" key="4">
    <source>
        <dbReference type="EMBL" id="NRN70388.1"/>
    </source>
</evidence>
<proteinExistence type="predicted"/>
<protein>
    <submittedName>
        <fullName evidence="4">6-deoxyerythronolide-B synthase</fullName>
    </submittedName>
</protein>
<feature type="domain" description="Malonyl-CoA:ACP transacylase (MAT)" evidence="3">
    <location>
        <begin position="95"/>
        <end position="409"/>
    </location>
</feature>
<dbReference type="InterPro" id="IPR016036">
    <property type="entry name" value="Malonyl_transacylase_ACP-bd"/>
</dbReference>
<dbReference type="PANTHER" id="PTHR43775">
    <property type="entry name" value="FATTY ACID SYNTHASE"/>
    <property type="match status" value="1"/>
</dbReference>
<dbReference type="SMART" id="SM00827">
    <property type="entry name" value="PKS_AT"/>
    <property type="match status" value="1"/>
</dbReference>
<dbReference type="Pfam" id="PF00698">
    <property type="entry name" value="Acyl_transf_1"/>
    <property type="match status" value="1"/>
</dbReference>
<dbReference type="InterPro" id="IPR050091">
    <property type="entry name" value="PKS_NRPS_Biosynth_Enz"/>
</dbReference>
<dbReference type="SUPFAM" id="SSF55048">
    <property type="entry name" value="Probable ACP-binding domain of malonyl-CoA ACP transacylase"/>
    <property type="match status" value="1"/>
</dbReference>
<evidence type="ECO:0000256" key="1">
    <source>
        <dbReference type="ARBA" id="ARBA00022679"/>
    </source>
</evidence>
<evidence type="ECO:0000313" key="5">
    <source>
        <dbReference type="Proteomes" id="UP000763557"/>
    </source>
</evidence>
<evidence type="ECO:0000256" key="2">
    <source>
        <dbReference type="ARBA" id="ARBA00023315"/>
    </source>
</evidence>
<dbReference type="RefSeq" id="WP_173141506.1">
    <property type="nucleotide sequence ID" value="NZ_CBCSGW010000034.1"/>
</dbReference>
<dbReference type="Gene3D" id="3.30.70.250">
    <property type="entry name" value="Malonyl-CoA ACP transacylase, ACP-binding"/>
    <property type="match status" value="1"/>
</dbReference>
<accession>A0ABX2FG84</accession>
<reference evidence="4 5" key="1">
    <citation type="submission" date="2020-01" db="EMBL/GenBank/DDBJ databases">
        <title>Kibdelosporangium persica a novel Actinomycetes from a hot desert in Iran.</title>
        <authorList>
            <person name="Safaei N."/>
            <person name="Zaburannyi N."/>
            <person name="Mueller R."/>
            <person name="Wink J."/>
        </authorList>
    </citation>
    <scope>NUCLEOTIDE SEQUENCE [LARGE SCALE GENOMIC DNA]</scope>
    <source>
        <strain evidence="4 5">4NS15</strain>
    </source>
</reference>
<keyword evidence="5" id="KW-1185">Reference proteome</keyword>
<comment type="caution">
    <text evidence="4">The sequence shown here is derived from an EMBL/GenBank/DDBJ whole genome shotgun (WGS) entry which is preliminary data.</text>
</comment>